<proteinExistence type="predicted"/>
<dbReference type="Proteomes" id="UP000282433">
    <property type="component" value="Chromosome"/>
</dbReference>
<evidence type="ECO:0000313" key="2">
    <source>
        <dbReference type="Proteomes" id="UP000282433"/>
    </source>
</evidence>
<accession>A0A3S4H2F4</accession>
<name>A0A3S4H2F4_KLEPN</name>
<reference evidence="1 2" key="1">
    <citation type="submission" date="2018-12" db="EMBL/GenBank/DDBJ databases">
        <authorList>
            <consortium name="Pathogen Informatics"/>
        </authorList>
    </citation>
    <scope>NUCLEOTIDE SEQUENCE [LARGE SCALE GENOMIC DNA]</scope>
    <source>
        <strain evidence="1 2">NCTC13635</strain>
    </source>
</reference>
<dbReference type="EMBL" id="LR134162">
    <property type="protein sequence ID" value="VEB04740.1"/>
    <property type="molecule type" value="Genomic_DNA"/>
</dbReference>
<dbReference type="AlphaFoldDB" id="A0A3S4H2F4"/>
<gene>
    <name evidence="1" type="ORF">NCTC13635_04678</name>
</gene>
<protein>
    <submittedName>
        <fullName evidence="1">Mfs superfamily major facilitator transporter</fullName>
    </submittedName>
</protein>
<organism evidence="1 2">
    <name type="scientific">Klebsiella pneumoniae</name>
    <dbReference type="NCBI Taxonomy" id="573"/>
    <lineage>
        <taxon>Bacteria</taxon>
        <taxon>Pseudomonadati</taxon>
        <taxon>Pseudomonadota</taxon>
        <taxon>Gammaproteobacteria</taxon>
        <taxon>Enterobacterales</taxon>
        <taxon>Enterobacteriaceae</taxon>
        <taxon>Klebsiella/Raoultella group</taxon>
        <taxon>Klebsiella</taxon>
        <taxon>Klebsiella pneumoniae complex</taxon>
    </lineage>
</organism>
<sequence length="82" mass="9532">MVYSQRQFDYHSVTLPGGETKTLVIPGSYHLLDKVSSEGDLRQGITAVLAAPMEGDYQGRRRSGVCAHCWWCFWHYFTYWRN</sequence>
<evidence type="ECO:0000313" key="1">
    <source>
        <dbReference type="EMBL" id="VEB04740.1"/>
    </source>
</evidence>